<evidence type="ECO:0000256" key="2">
    <source>
        <dbReference type="SAM" id="Coils"/>
    </source>
</evidence>
<dbReference type="GO" id="GO:0004842">
    <property type="term" value="F:ubiquitin-protein transferase activity"/>
    <property type="evidence" value="ECO:0007669"/>
    <property type="project" value="InterPro"/>
</dbReference>
<evidence type="ECO:0000313" key="6">
    <source>
        <dbReference type="Proteomes" id="UP001341281"/>
    </source>
</evidence>
<dbReference type="GO" id="GO:0008270">
    <property type="term" value="F:zinc ion binding"/>
    <property type="evidence" value="ECO:0007669"/>
    <property type="project" value="UniProtKB-KW"/>
</dbReference>
<dbReference type="PROSITE" id="PS50089">
    <property type="entry name" value="ZF_RING_2"/>
    <property type="match status" value="1"/>
</dbReference>
<dbReference type="SMART" id="SM00184">
    <property type="entry name" value="RING"/>
    <property type="match status" value="1"/>
</dbReference>
<dbReference type="PANTHER" id="PTHR16047">
    <property type="entry name" value="RFWD3 PROTEIN"/>
    <property type="match status" value="1"/>
</dbReference>
<dbReference type="GO" id="GO:0016567">
    <property type="term" value="P:protein ubiquitination"/>
    <property type="evidence" value="ECO:0007669"/>
    <property type="project" value="InterPro"/>
</dbReference>
<dbReference type="InterPro" id="IPR013083">
    <property type="entry name" value="Znf_RING/FYVE/PHD"/>
</dbReference>
<feature type="coiled-coil region" evidence="2">
    <location>
        <begin position="209"/>
        <end position="299"/>
    </location>
</feature>
<feature type="compositionally biased region" description="Polar residues" evidence="3">
    <location>
        <begin position="358"/>
        <end position="368"/>
    </location>
</feature>
<evidence type="ECO:0000256" key="1">
    <source>
        <dbReference type="PROSITE-ProRule" id="PRU00175"/>
    </source>
</evidence>
<dbReference type="InterPro" id="IPR001841">
    <property type="entry name" value="Znf_RING"/>
</dbReference>
<organism evidence="5 6">
    <name type="scientific">Paspalum notatum var. saurae</name>
    <dbReference type="NCBI Taxonomy" id="547442"/>
    <lineage>
        <taxon>Eukaryota</taxon>
        <taxon>Viridiplantae</taxon>
        <taxon>Streptophyta</taxon>
        <taxon>Embryophyta</taxon>
        <taxon>Tracheophyta</taxon>
        <taxon>Spermatophyta</taxon>
        <taxon>Magnoliopsida</taxon>
        <taxon>Liliopsida</taxon>
        <taxon>Poales</taxon>
        <taxon>Poaceae</taxon>
        <taxon>PACMAD clade</taxon>
        <taxon>Panicoideae</taxon>
        <taxon>Andropogonodae</taxon>
        <taxon>Paspaleae</taxon>
        <taxon>Paspalinae</taxon>
        <taxon>Paspalum</taxon>
    </lineage>
</organism>
<dbReference type="EMBL" id="CP144752">
    <property type="protein sequence ID" value="WVZ88795.1"/>
    <property type="molecule type" value="Genomic_DNA"/>
</dbReference>
<dbReference type="Pfam" id="PF13639">
    <property type="entry name" value="zf-RING_2"/>
    <property type="match status" value="1"/>
</dbReference>
<evidence type="ECO:0000256" key="3">
    <source>
        <dbReference type="SAM" id="MobiDB-lite"/>
    </source>
</evidence>
<dbReference type="AlphaFoldDB" id="A0AAQ3X882"/>
<feature type="region of interest" description="Disordered" evidence="3">
    <location>
        <begin position="1"/>
        <end position="140"/>
    </location>
</feature>
<keyword evidence="1" id="KW-0863">Zinc-finger</keyword>
<dbReference type="PANTHER" id="PTHR16047:SF10">
    <property type="entry name" value="TRANSDUCIN_WD40 REPEAT-LIKE SUPERFAMILY PROTEIN"/>
    <property type="match status" value="1"/>
</dbReference>
<dbReference type="GO" id="GO:0005634">
    <property type="term" value="C:nucleus"/>
    <property type="evidence" value="ECO:0007669"/>
    <property type="project" value="InterPro"/>
</dbReference>
<dbReference type="SUPFAM" id="SSF58113">
    <property type="entry name" value="Apolipoprotein A-I"/>
    <property type="match status" value="1"/>
</dbReference>
<keyword evidence="1" id="KW-0862">Zinc</keyword>
<reference evidence="5 6" key="1">
    <citation type="submission" date="2024-02" db="EMBL/GenBank/DDBJ databases">
        <title>High-quality chromosome-scale genome assembly of Pensacola bahiagrass (Paspalum notatum Flugge var. saurae).</title>
        <authorList>
            <person name="Vega J.M."/>
            <person name="Podio M."/>
            <person name="Orjuela J."/>
            <person name="Siena L.A."/>
            <person name="Pessino S.C."/>
            <person name="Combes M.C."/>
            <person name="Mariac C."/>
            <person name="Albertini E."/>
            <person name="Pupilli F."/>
            <person name="Ortiz J.P.A."/>
            <person name="Leblanc O."/>
        </authorList>
    </citation>
    <scope>NUCLEOTIDE SEQUENCE [LARGE SCALE GENOMIC DNA]</scope>
    <source>
        <strain evidence="5">R1</strain>
        <tissue evidence="5">Leaf</tissue>
    </source>
</reference>
<dbReference type="SUPFAM" id="SSF57850">
    <property type="entry name" value="RING/U-box"/>
    <property type="match status" value="1"/>
</dbReference>
<gene>
    <name evidence="5" type="ORF">U9M48_035268</name>
</gene>
<feature type="compositionally biased region" description="Polar residues" evidence="3">
    <location>
        <begin position="9"/>
        <end position="20"/>
    </location>
</feature>
<evidence type="ECO:0000313" key="5">
    <source>
        <dbReference type="EMBL" id="WVZ88795.1"/>
    </source>
</evidence>
<evidence type="ECO:0000259" key="4">
    <source>
        <dbReference type="PROSITE" id="PS50089"/>
    </source>
</evidence>
<feature type="compositionally biased region" description="Pro residues" evidence="3">
    <location>
        <begin position="38"/>
        <end position="47"/>
    </location>
</feature>
<keyword evidence="6" id="KW-1185">Reference proteome</keyword>
<accession>A0AAQ3X882</accession>
<feature type="domain" description="RING-type" evidence="4">
    <location>
        <begin position="142"/>
        <end position="189"/>
    </location>
</feature>
<feature type="compositionally biased region" description="Acidic residues" evidence="3">
    <location>
        <begin position="49"/>
        <end position="116"/>
    </location>
</feature>
<dbReference type="Gene3D" id="3.30.40.10">
    <property type="entry name" value="Zinc/RING finger domain, C3HC4 (zinc finger)"/>
    <property type="match status" value="1"/>
</dbReference>
<name>A0AAQ3X882_PASNO</name>
<keyword evidence="1" id="KW-0479">Metal-binding</keyword>
<dbReference type="CDD" id="cd16450">
    <property type="entry name" value="mRING-C3HGC3_RFWD3"/>
    <property type="match status" value="1"/>
</dbReference>
<dbReference type="GO" id="GO:0036297">
    <property type="term" value="P:interstrand cross-link repair"/>
    <property type="evidence" value="ECO:0007669"/>
    <property type="project" value="InterPro"/>
</dbReference>
<sequence length="368" mass="41259">MASLLNAFSGPSPSERSTTRPLHFASPRRLHRAAVSPPVMPPSPPVPDDSMDDGDGTFEDPDVDIAYSEEDQDEDGEDQWLEGAGLEEQEGDGDGQGSTDDDDEDEDDEWETEDFAVQDCGGPSARARVSEPEPEVASSPTCPVCMEPWASQGEHRISCIPCGHVYGRSCLKRWLTQCGNQSAKCPQCDKMFEHKDIINLYAPQVAIPNSELQKEISYLREKNTSYLREREDFQKKEFQAQIDQMHAVVAEHLKANRDKLEARMDQMHAVVAEHRKANQDKLEAQFDQIQANLEENMKAQHDYFISYIAEHKAAIQAKFKQLGIPMVPFPPFEPPQLVMLPRTHRLGPQESAPKLTPHTPSRPQGPTS</sequence>
<proteinExistence type="predicted"/>
<dbReference type="Proteomes" id="UP001341281">
    <property type="component" value="Chromosome 08"/>
</dbReference>
<feature type="region of interest" description="Disordered" evidence="3">
    <location>
        <begin position="345"/>
        <end position="368"/>
    </location>
</feature>
<keyword evidence="2" id="KW-0175">Coiled coil</keyword>
<dbReference type="InterPro" id="IPR037381">
    <property type="entry name" value="RFWD3"/>
</dbReference>
<protein>
    <recommendedName>
        <fullName evidence="4">RING-type domain-containing protein</fullName>
    </recommendedName>
</protein>